<dbReference type="InterPro" id="IPR025252">
    <property type="entry name" value="DUF4200"/>
</dbReference>
<accession>A0AAV7KDN6</accession>
<dbReference type="GO" id="GO:0005856">
    <property type="term" value="C:cytoskeleton"/>
    <property type="evidence" value="ECO:0007669"/>
    <property type="project" value="UniProtKB-ARBA"/>
</dbReference>
<evidence type="ECO:0000256" key="2">
    <source>
        <dbReference type="SAM" id="Coils"/>
    </source>
</evidence>
<reference evidence="4 5" key="1">
    <citation type="journal article" date="2023" name="BMC Biol.">
        <title>The compact genome of the sponge Oopsacas minuta (Hexactinellida) is lacking key metazoan core genes.</title>
        <authorList>
            <person name="Santini S."/>
            <person name="Schenkelaars Q."/>
            <person name="Jourda C."/>
            <person name="Duchesne M."/>
            <person name="Belahbib H."/>
            <person name="Rocher C."/>
            <person name="Selva M."/>
            <person name="Riesgo A."/>
            <person name="Vervoort M."/>
            <person name="Leys S.P."/>
            <person name="Kodjabachian L."/>
            <person name="Le Bivic A."/>
            <person name="Borchiellini C."/>
            <person name="Claverie J.M."/>
            <person name="Renard E."/>
        </authorList>
    </citation>
    <scope>NUCLEOTIDE SEQUENCE [LARGE SCALE GENOMIC DNA]</scope>
    <source>
        <strain evidence="4">SPO-2</strain>
    </source>
</reference>
<evidence type="ECO:0000313" key="5">
    <source>
        <dbReference type="Proteomes" id="UP001165289"/>
    </source>
</evidence>
<organism evidence="4 5">
    <name type="scientific">Oopsacas minuta</name>
    <dbReference type="NCBI Taxonomy" id="111878"/>
    <lineage>
        <taxon>Eukaryota</taxon>
        <taxon>Metazoa</taxon>
        <taxon>Porifera</taxon>
        <taxon>Hexactinellida</taxon>
        <taxon>Hexasterophora</taxon>
        <taxon>Lyssacinosida</taxon>
        <taxon>Leucopsacidae</taxon>
        <taxon>Oopsacas</taxon>
    </lineage>
</organism>
<dbReference type="Proteomes" id="UP001165289">
    <property type="component" value="Unassembled WGS sequence"/>
</dbReference>
<keyword evidence="1 2" id="KW-0175">Coiled coil</keyword>
<dbReference type="Pfam" id="PF13863">
    <property type="entry name" value="DUF4200"/>
    <property type="match status" value="1"/>
</dbReference>
<protein>
    <submittedName>
        <fullName evidence="4">Coiled-coil domain-containing protein 42-like</fullName>
    </submittedName>
</protein>
<sequence>MTPDDNFKLPPPPKNIFVTQIQEDLHSSYDKLRQHPIVKQNAASLVKNSSNTQQSTLLLQREQELSDTDAQHREAIDRYNAKNKELTRRENALKDKREKFEERKLKFASYIKDEKSRQQNALNKIELVTNDINDKVKEISELEKERDVLRDEHFELVKKNTELQKYKILLEKAVESMPDGYIEIVGDSPADSLILKYNTLKDTQTHLQERLQDLTEQVCTLYILTYLHLFTLSNLSDEISVTDFGRY</sequence>
<evidence type="ECO:0000313" key="4">
    <source>
        <dbReference type="EMBL" id="KAI6658988.1"/>
    </source>
</evidence>
<evidence type="ECO:0000259" key="3">
    <source>
        <dbReference type="Pfam" id="PF13863"/>
    </source>
</evidence>
<keyword evidence="5" id="KW-1185">Reference proteome</keyword>
<dbReference type="PANTHER" id="PTHR21683">
    <property type="entry name" value="COILED-COIL DOMAIN-CONTAINING PROTEIN 42 LIKE-2-LIKE-RELATED"/>
    <property type="match status" value="1"/>
</dbReference>
<proteinExistence type="predicted"/>
<dbReference type="InterPro" id="IPR051147">
    <property type="entry name" value="CFAP_domain-containing"/>
</dbReference>
<dbReference type="PANTHER" id="PTHR21683:SF2">
    <property type="entry name" value="COILED-COIL DOMAIN-CONTAINING PROTEIN 42 LIKE-2-LIKE"/>
    <property type="match status" value="1"/>
</dbReference>
<name>A0AAV7KDN6_9METZ</name>
<feature type="domain" description="DUF4200" evidence="3">
    <location>
        <begin position="58"/>
        <end position="175"/>
    </location>
</feature>
<comment type="caution">
    <text evidence="4">The sequence shown here is derived from an EMBL/GenBank/DDBJ whole genome shotgun (WGS) entry which is preliminary data.</text>
</comment>
<evidence type="ECO:0000256" key="1">
    <source>
        <dbReference type="ARBA" id="ARBA00023054"/>
    </source>
</evidence>
<dbReference type="EMBL" id="JAKMXF010000066">
    <property type="protein sequence ID" value="KAI6658988.1"/>
    <property type="molecule type" value="Genomic_DNA"/>
</dbReference>
<dbReference type="AlphaFoldDB" id="A0AAV7KDN6"/>
<feature type="coiled-coil region" evidence="2">
    <location>
        <begin position="69"/>
        <end position="159"/>
    </location>
</feature>
<gene>
    <name evidence="4" type="ORF">LOD99_14664</name>
</gene>